<evidence type="ECO:0000313" key="2">
    <source>
        <dbReference type="EMBL" id="MDV7022939.1"/>
    </source>
</evidence>
<proteinExistence type="predicted"/>
<protein>
    <submittedName>
        <fullName evidence="3">XRE family transcriptional regulator</fullName>
    </submittedName>
</protein>
<accession>A0A427UYT2</accession>
<evidence type="ECO:0000259" key="1">
    <source>
        <dbReference type="PROSITE" id="PS50943"/>
    </source>
</evidence>
<dbReference type="OrthoDB" id="129597at2"/>
<reference evidence="2 5" key="2">
    <citation type="submission" date="2023-10" db="EMBL/GenBank/DDBJ databases">
        <authorList>
            <person name="Dale J."/>
        </authorList>
    </citation>
    <scope>NUCLEOTIDE SEQUENCE [LARGE SCALE GENOMIC DNA]</scope>
    <source>
        <strain evidence="2 5">2023EL-00970</strain>
    </source>
</reference>
<sequence>MSTLKELMAKESPESQRRIHEKADIIRHEIALNALREALNISQTELAQTLGISQPTLAKIEKPKNDLRLSTLKRYVDALGGELSINIKLPTGEQLGFHL</sequence>
<dbReference type="SMART" id="SM00530">
    <property type="entry name" value="HTH_XRE"/>
    <property type="match status" value="1"/>
</dbReference>
<organism evidence="3 4">
    <name type="scientific">Atlantibacter subterraneus</name>
    <dbReference type="NCBI Taxonomy" id="255519"/>
    <lineage>
        <taxon>Bacteria</taxon>
        <taxon>Pseudomonadati</taxon>
        <taxon>Pseudomonadota</taxon>
        <taxon>Gammaproteobacteria</taxon>
        <taxon>Enterobacterales</taxon>
        <taxon>Enterobacteriaceae</taxon>
        <taxon>Atlantibacter</taxon>
    </lineage>
</organism>
<keyword evidence="5" id="KW-1185">Reference proteome</keyword>
<evidence type="ECO:0000313" key="3">
    <source>
        <dbReference type="EMBL" id="RSE25620.1"/>
    </source>
</evidence>
<evidence type="ECO:0000313" key="5">
    <source>
        <dbReference type="Proteomes" id="UP001187066"/>
    </source>
</evidence>
<dbReference type="CDD" id="cd00093">
    <property type="entry name" value="HTH_XRE"/>
    <property type="match status" value="1"/>
</dbReference>
<dbReference type="GO" id="GO:0003677">
    <property type="term" value="F:DNA binding"/>
    <property type="evidence" value="ECO:0007669"/>
    <property type="project" value="InterPro"/>
</dbReference>
<dbReference type="Pfam" id="PF01381">
    <property type="entry name" value="HTH_3"/>
    <property type="match status" value="1"/>
</dbReference>
<gene>
    <name evidence="3" type="ORF">EGT71_11855</name>
    <name evidence="2" type="ORF">R4P48_09655</name>
</gene>
<dbReference type="Gene3D" id="1.10.260.40">
    <property type="entry name" value="lambda repressor-like DNA-binding domains"/>
    <property type="match status" value="1"/>
</dbReference>
<dbReference type="InterPro" id="IPR010982">
    <property type="entry name" value="Lambda_DNA-bd_dom_sf"/>
</dbReference>
<dbReference type="PROSITE" id="PS50943">
    <property type="entry name" value="HTH_CROC1"/>
    <property type="match status" value="1"/>
</dbReference>
<reference evidence="3 4" key="1">
    <citation type="submission" date="2018-10" db="EMBL/GenBank/DDBJ databases">
        <title>Transmission dynamics of multidrug resistant bacteria on intensive care unit surfaces.</title>
        <authorList>
            <person name="D'Souza A.W."/>
            <person name="Potter R.F."/>
            <person name="Wallace M."/>
            <person name="Shupe A."/>
            <person name="Patel S."/>
            <person name="Sun S."/>
            <person name="Gul D."/>
            <person name="Kwon J.H."/>
            <person name="Andleeb S."/>
            <person name="Burnham C.-A.D."/>
            <person name="Dantas G."/>
        </authorList>
    </citation>
    <scope>NUCLEOTIDE SEQUENCE [LARGE SCALE GENOMIC DNA]</scope>
    <source>
        <strain evidence="3 4">AS_373</strain>
    </source>
</reference>
<dbReference type="RefSeq" id="WP_125293822.1">
    <property type="nucleotide sequence ID" value="NZ_DAMAQE010000072.1"/>
</dbReference>
<dbReference type="Proteomes" id="UP000275331">
    <property type="component" value="Unassembled WGS sequence"/>
</dbReference>
<evidence type="ECO:0000313" key="4">
    <source>
        <dbReference type="Proteomes" id="UP000275331"/>
    </source>
</evidence>
<dbReference type="EMBL" id="RHXB01000007">
    <property type="protein sequence ID" value="RSE25620.1"/>
    <property type="molecule type" value="Genomic_DNA"/>
</dbReference>
<feature type="domain" description="HTH cro/C1-type" evidence="1">
    <location>
        <begin position="32"/>
        <end position="86"/>
    </location>
</feature>
<name>A0A427UYT2_9ENTR</name>
<dbReference type="SUPFAM" id="SSF47413">
    <property type="entry name" value="lambda repressor-like DNA-binding domains"/>
    <property type="match status" value="1"/>
</dbReference>
<dbReference type="AlphaFoldDB" id="A0A427UYT2"/>
<dbReference type="Proteomes" id="UP001187066">
    <property type="component" value="Unassembled WGS sequence"/>
</dbReference>
<dbReference type="EMBL" id="JAWLOF010000005">
    <property type="protein sequence ID" value="MDV7022939.1"/>
    <property type="molecule type" value="Genomic_DNA"/>
</dbReference>
<comment type="caution">
    <text evidence="3">The sequence shown here is derived from an EMBL/GenBank/DDBJ whole genome shotgun (WGS) entry which is preliminary data.</text>
</comment>
<dbReference type="InterPro" id="IPR001387">
    <property type="entry name" value="Cro/C1-type_HTH"/>
</dbReference>